<evidence type="ECO:0000256" key="12">
    <source>
        <dbReference type="ARBA" id="ARBA00022984"/>
    </source>
</evidence>
<evidence type="ECO:0000256" key="3">
    <source>
        <dbReference type="ARBA" id="ARBA00007090"/>
    </source>
</evidence>
<dbReference type="InterPro" id="IPR001264">
    <property type="entry name" value="Glyco_trans_51"/>
</dbReference>
<evidence type="ECO:0000256" key="5">
    <source>
        <dbReference type="ARBA" id="ARBA00022645"/>
    </source>
</evidence>
<feature type="transmembrane region" description="Helical" evidence="20">
    <location>
        <begin position="12"/>
        <end position="37"/>
    </location>
</feature>
<dbReference type="EC" id="2.4.99.28" evidence="17"/>
<organism evidence="23 24">
    <name type="scientific">Salinispira pacifica</name>
    <dbReference type="NCBI Taxonomy" id="1307761"/>
    <lineage>
        <taxon>Bacteria</taxon>
        <taxon>Pseudomonadati</taxon>
        <taxon>Spirochaetota</taxon>
        <taxon>Spirochaetia</taxon>
        <taxon>Spirochaetales</taxon>
        <taxon>Spirochaetaceae</taxon>
        <taxon>Salinispira</taxon>
    </lineage>
</organism>
<keyword evidence="13 20" id="KW-1133">Transmembrane helix</keyword>
<evidence type="ECO:0000256" key="4">
    <source>
        <dbReference type="ARBA" id="ARBA00007739"/>
    </source>
</evidence>
<evidence type="ECO:0000256" key="17">
    <source>
        <dbReference type="ARBA" id="ARBA00044770"/>
    </source>
</evidence>
<feature type="region of interest" description="Disordered" evidence="19">
    <location>
        <begin position="825"/>
        <end position="889"/>
    </location>
</feature>
<comment type="catalytic activity">
    <reaction evidence="18">
        <text>[GlcNAc-(1-&gt;4)-Mur2Ac(oyl-L-Ala-gamma-D-Glu-L-Lys-D-Ala-D-Ala)](n)-di-trans,octa-cis-undecaprenyl diphosphate + beta-D-GlcNAc-(1-&gt;4)-Mur2Ac(oyl-L-Ala-gamma-D-Glu-L-Lys-D-Ala-D-Ala)-di-trans,octa-cis-undecaprenyl diphosphate = [GlcNAc-(1-&gt;4)-Mur2Ac(oyl-L-Ala-gamma-D-Glu-L-Lys-D-Ala-D-Ala)](n+1)-di-trans,octa-cis-undecaprenyl diphosphate + di-trans,octa-cis-undecaprenyl diphosphate + H(+)</text>
        <dbReference type="Rhea" id="RHEA:23708"/>
        <dbReference type="Rhea" id="RHEA-COMP:9602"/>
        <dbReference type="Rhea" id="RHEA-COMP:9603"/>
        <dbReference type="ChEBI" id="CHEBI:15378"/>
        <dbReference type="ChEBI" id="CHEBI:58405"/>
        <dbReference type="ChEBI" id="CHEBI:60033"/>
        <dbReference type="ChEBI" id="CHEBI:78435"/>
        <dbReference type="EC" id="2.4.99.28"/>
    </reaction>
</comment>
<evidence type="ECO:0000256" key="9">
    <source>
        <dbReference type="ARBA" id="ARBA00022692"/>
    </source>
</evidence>
<dbReference type="GO" id="GO:0008955">
    <property type="term" value="F:peptidoglycan glycosyltransferase activity"/>
    <property type="evidence" value="ECO:0007669"/>
    <property type="project" value="UniProtKB-EC"/>
</dbReference>
<dbReference type="PANTHER" id="PTHR32282">
    <property type="entry name" value="BINDING PROTEIN TRANSPEPTIDASE, PUTATIVE-RELATED"/>
    <property type="match status" value="1"/>
</dbReference>
<protein>
    <recommendedName>
        <fullName evidence="17">peptidoglycan glycosyltransferase</fullName>
        <ecNumber evidence="17">2.4.99.28</ecNumber>
    </recommendedName>
</protein>
<evidence type="ECO:0000313" key="24">
    <source>
        <dbReference type="Proteomes" id="UP000018680"/>
    </source>
</evidence>
<evidence type="ECO:0000313" key="23">
    <source>
        <dbReference type="EMBL" id="AHC14807.1"/>
    </source>
</evidence>
<keyword evidence="24" id="KW-1185">Reference proteome</keyword>
<dbReference type="GO" id="GO:0030288">
    <property type="term" value="C:outer membrane-bounded periplasmic space"/>
    <property type="evidence" value="ECO:0007669"/>
    <property type="project" value="TreeGrafter"/>
</dbReference>
<dbReference type="Pfam" id="PF00905">
    <property type="entry name" value="Transpeptidase"/>
    <property type="match status" value="1"/>
</dbReference>
<dbReference type="AlphaFoldDB" id="V5WG38"/>
<dbReference type="SUPFAM" id="SSF56601">
    <property type="entry name" value="beta-lactamase/transpeptidase-like"/>
    <property type="match status" value="1"/>
</dbReference>
<keyword evidence="6" id="KW-0645">Protease</keyword>
<comment type="similarity">
    <text evidence="4">In the N-terminal section; belongs to the glycosyltransferase 51 family.</text>
</comment>
<dbReference type="GO" id="GO:0071555">
    <property type="term" value="P:cell wall organization"/>
    <property type="evidence" value="ECO:0007669"/>
    <property type="project" value="UniProtKB-KW"/>
</dbReference>
<evidence type="ECO:0000259" key="22">
    <source>
        <dbReference type="Pfam" id="PF00912"/>
    </source>
</evidence>
<evidence type="ECO:0000256" key="1">
    <source>
        <dbReference type="ARBA" id="ARBA00004370"/>
    </source>
</evidence>
<dbReference type="PATRIC" id="fig|1307761.3.peg.1401"/>
<dbReference type="Gene3D" id="3.40.710.10">
    <property type="entry name" value="DD-peptidase/beta-lactamase superfamily"/>
    <property type="match status" value="2"/>
</dbReference>
<proteinExistence type="inferred from homology"/>
<keyword evidence="7 23" id="KW-0328">Glycosyltransferase</keyword>
<keyword evidence="9 20" id="KW-0812">Transmembrane</keyword>
<evidence type="ECO:0000256" key="11">
    <source>
        <dbReference type="ARBA" id="ARBA00022960"/>
    </source>
</evidence>
<sequence>MALSKKGKTTLRILAGVFAGFFILFSVVIGIALGATYNLEGLNDFNESEAALPTQIYDRNGRLITEFFSDEKRELISIEEMPRHLIYAVITREDQDFFQHKGVSITGTTRAAIGYLTNNFAGGGSTLTQQLATMLYLDKSDVSVSRKLQEIWIALQLERNWSKNEILEEYLNKSWFGHNTYGVEAASKFFFGHSAREVTIAESMMLALQLSSTNKYSPLKNPNLARERQKEMLDEMVVQGYATQEEVEASFDEFWRNYDYTRSGTTTAFFERQDKAPYFSEHVRYLLENEILLGSADIYRDGYKVYTTLDLDYQDAAREYLQVGIQSANETYDRNISSRARFATEVFVPAIDLLSLGFNVDQLRVAGEKQLQNAKTYFRDNITPMIDMLTLLSENSNDGGLRDITWTAYQQKENLEKQTTVQGALISLENETGHVLSMIGGNKFEQTNQLNRALQARVQPGSSFKPLYYSAAIEKEVITPATMIYDSPVVFWNDDGTPYTPTNYKGEWEGPVLARYALAKSMNVPSLRILNRLGFDDAISITSDLLGIPEREQVSRGLVRKYPIGLGVISVSPIMMAQAFATFPNEGREVTPVFIRYVEDRSGRIVAEPERNLREEQARQGRELQIISPQTAYIMTEMLQTTVQEGTLRYPRSLVGGFGDMPIAGKTGTTQNWSALWTVGFSPYYTTAVWIGFDEGNNSMGVNQTGAITAGPIWARYMKEVHRDLEPRTYNRPANGLIELEVTNRNGLLPPAGYNGATYTEIFREGTEPREFDTSEEFQRQVASEGRTKLDQSISQGGVELSTIGGSSLSDSGISLDLDLELSLDLDGTGDGQGGSNGEESGAGNDGDGDSLSNPFFDDSFSLEGPGGSSDVIPPEGGNSDEGGNPYLD</sequence>
<dbReference type="SUPFAM" id="SSF53955">
    <property type="entry name" value="Lysozyme-like"/>
    <property type="match status" value="1"/>
</dbReference>
<evidence type="ECO:0000259" key="21">
    <source>
        <dbReference type="Pfam" id="PF00905"/>
    </source>
</evidence>
<dbReference type="InterPro" id="IPR001460">
    <property type="entry name" value="PCN-bd_Tpept"/>
</dbReference>
<accession>V5WG38</accession>
<evidence type="ECO:0000256" key="14">
    <source>
        <dbReference type="ARBA" id="ARBA00023136"/>
    </source>
</evidence>
<evidence type="ECO:0000256" key="18">
    <source>
        <dbReference type="ARBA" id="ARBA00049902"/>
    </source>
</evidence>
<dbReference type="STRING" id="1307761.L21SP2_1408"/>
<keyword evidence="11" id="KW-0133">Cell shape</keyword>
<keyword evidence="14 20" id="KW-0472">Membrane</keyword>
<evidence type="ECO:0000256" key="10">
    <source>
        <dbReference type="ARBA" id="ARBA00022801"/>
    </source>
</evidence>
<dbReference type="KEGG" id="slr:L21SP2_1408"/>
<feature type="domain" description="Penicillin-binding protein transpeptidase" evidence="21">
    <location>
        <begin position="426"/>
        <end position="705"/>
    </location>
</feature>
<comment type="pathway">
    <text evidence="2">Cell wall biogenesis; peptidoglycan biosynthesis.</text>
</comment>
<evidence type="ECO:0000256" key="20">
    <source>
        <dbReference type="SAM" id="Phobius"/>
    </source>
</evidence>
<evidence type="ECO:0000256" key="7">
    <source>
        <dbReference type="ARBA" id="ARBA00022676"/>
    </source>
</evidence>
<reference evidence="23 24" key="1">
    <citation type="journal article" date="2015" name="Stand. Genomic Sci.">
        <title>Complete genome sequence and description of Salinispira pacifica gen. nov., sp. nov., a novel spirochaete isolated form a hypersaline microbial mat.</title>
        <authorList>
            <person name="Ben Hania W."/>
            <person name="Joseph M."/>
            <person name="Schumann P."/>
            <person name="Bunk B."/>
            <person name="Fiebig A."/>
            <person name="Sproer C."/>
            <person name="Klenk H.P."/>
            <person name="Fardeau M.L."/>
            <person name="Spring S."/>
        </authorList>
    </citation>
    <scope>NUCLEOTIDE SEQUENCE [LARGE SCALE GENOMIC DNA]</scope>
    <source>
        <strain evidence="23 24">L21-RPul-D2</strain>
    </source>
</reference>
<evidence type="ECO:0000256" key="13">
    <source>
        <dbReference type="ARBA" id="ARBA00022989"/>
    </source>
</evidence>
<gene>
    <name evidence="23" type="ORF">L21SP2_1408</name>
</gene>
<evidence type="ECO:0000256" key="8">
    <source>
        <dbReference type="ARBA" id="ARBA00022679"/>
    </source>
</evidence>
<dbReference type="eggNOG" id="COG5009">
    <property type="taxonomic scope" value="Bacteria"/>
</dbReference>
<keyword evidence="8 23" id="KW-0808">Transferase</keyword>
<dbReference type="NCBIfam" id="TIGR02074">
    <property type="entry name" value="PBP_1a_fam"/>
    <property type="match status" value="1"/>
</dbReference>
<dbReference type="RefSeq" id="WP_024267730.1">
    <property type="nucleotide sequence ID" value="NC_023035.1"/>
</dbReference>
<dbReference type="EMBL" id="CP006939">
    <property type="protein sequence ID" value="AHC14807.1"/>
    <property type="molecule type" value="Genomic_DNA"/>
</dbReference>
<dbReference type="InterPro" id="IPR050396">
    <property type="entry name" value="Glycosyltr_51/Transpeptidase"/>
</dbReference>
<keyword evidence="12" id="KW-0573">Peptidoglycan synthesis</keyword>
<dbReference type="PANTHER" id="PTHR32282:SF27">
    <property type="entry name" value="PENICILLIN-BINDING PROTEIN 1A"/>
    <property type="match status" value="1"/>
</dbReference>
<evidence type="ECO:0000256" key="19">
    <source>
        <dbReference type="SAM" id="MobiDB-lite"/>
    </source>
</evidence>
<evidence type="ECO:0000256" key="2">
    <source>
        <dbReference type="ARBA" id="ARBA00004752"/>
    </source>
</evidence>
<keyword evidence="10" id="KW-0378">Hydrolase</keyword>
<comment type="subcellular location">
    <subcellularLocation>
        <location evidence="1">Membrane</location>
    </subcellularLocation>
</comment>
<dbReference type="Pfam" id="PF00912">
    <property type="entry name" value="Transgly"/>
    <property type="match status" value="1"/>
</dbReference>
<dbReference type="Gene3D" id="1.10.3810.10">
    <property type="entry name" value="Biosynthetic peptidoglycan transglycosylase-like"/>
    <property type="match status" value="1"/>
</dbReference>
<dbReference type="GO" id="GO:0008360">
    <property type="term" value="P:regulation of cell shape"/>
    <property type="evidence" value="ECO:0007669"/>
    <property type="project" value="UniProtKB-KW"/>
</dbReference>
<name>V5WG38_9SPIO</name>
<dbReference type="InterPro" id="IPR023346">
    <property type="entry name" value="Lysozyme-like_dom_sf"/>
</dbReference>
<comment type="similarity">
    <text evidence="3">In the C-terminal section; belongs to the transpeptidase family.</text>
</comment>
<evidence type="ECO:0000256" key="15">
    <source>
        <dbReference type="ARBA" id="ARBA00023268"/>
    </source>
</evidence>
<keyword evidence="16" id="KW-0961">Cell wall biogenesis/degradation</keyword>
<dbReference type="GO" id="GO:0009252">
    <property type="term" value="P:peptidoglycan biosynthetic process"/>
    <property type="evidence" value="ECO:0007669"/>
    <property type="project" value="UniProtKB-KW"/>
</dbReference>
<dbReference type="GO" id="GO:0006508">
    <property type="term" value="P:proteolysis"/>
    <property type="evidence" value="ECO:0007669"/>
    <property type="project" value="UniProtKB-KW"/>
</dbReference>
<evidence type="ECO:0000256" key="16">
    <source>
        <dbReference type="ARBA" id="ARBA00023316"/>
    </source>
</evidence>
<evidence type="ECO:0000256" key="6">
    <source>
        <dbReference type="ARBA" id="ARBA00022670"/>
    </source>
</evidence>
<dbReference type="GO" id="GO:0016020">
    <property type="term" value="C:membrane"/>
    <property type="evidence" value="ECO:0007669"/>
    <property type="project" value="UniProtKB-SubCell"/>
</dbReference>
<dbReference type="OrthoDB" id="343702at2"/>
<keyword evidence="5" id="KW-0121">Carboxypeptidase</keyword>
<dbReference type="InterPro" id="IPR012338">
    <property type="entry name" value="Beta-lactam/transpept-like"/>
</dbReference>
<dbReference type="Proteomes" id="UP000018680">
    <property type="component" value="Chromosome"/>
</dbReference>
<dbReference type="GO" id="GO:0008658">
    <property type="term" value="F:penicillin binding"/>
    <property type="evidence" value="ECO:0007669"/>
    <property type="project" value="InterPro"/>
</dbReference>
<dbReference type="InterPro" id="IPR036950">
    <property type="entry name" value="PBP_transglycosylase"/>
</dbReference>
<dbReference type="GO" id="GO:0004180">
    <property type="term" value="F:carboxypeptidase activity"/>
    <property type="evidence" value="ECO:0007669"/>
    <property type="project" value="UniProtKB-KW"/>
</dbReference>
<keyword evidence="15" id="KW-0511">Multifunctional enzyme</keyword>
<dbReference type="HOGENOM" id="CLU_006354_2_4_12"/>
<feature type="domain" description="Glycosyl transferase family 51" evidence="22">
    <location>
        <begin position="61"/>
        <end position="236"/>
    </location>
</feature>